<evidence type="ECO:0000256" key="1">
    <source>
        <dbReference type="ARBA" id="ARBA00004442"/>
    </source>
</evidence>
<dbReference type="Proteomes" id="UP000838100">
    <property type="component" value="Unassembled WGS sequence"/>
</dbReference>
<dbReference type="InterPro" id="IPR051906">
    <property type="entry name" value="TolC-like"/>
</dbReference>
<comment type="similarity">
    <text evidence="2">Belongs to the outer membrane factor (OMF) (TC 1.B.17) family.</text>
</comment>
<evidence type="ECO:0000256" key="7">
    <source>
        <dbReference type="ARBA" id="ARBA00023237"/>
    </source>
</evidence>
<feature type="chain" id="PRO_5045036643" evidence="8">
    <location>
        <begin position="24"/>
        <end position="456"/>
    </location>
</feature>
<evidence type="ECO:0000313" key="10">
    <source>
        <dbReference type="Proteomes" id="UP000838100"/>
    </source>
</evidence>
<keyword evidence="8" id="KW-0732">Signal</keyword>
<evidence type="ECO:0000256" key="8">
    <source>
        <dbReference type="SAM" id="SignalP"/>
    </source>
</evidence>
<name>A0ABN8EK75_9GAMM</name>
<dbReference type="Pfam" id="PF02321">
    <property type="entry name" value="OEP"/>
    <property type="match status" value="2"/>
</dbReference>
<keyword evidence="3" id="KW-0813">Transport</keyword>
<dbReference type="Gene3D" id="1.20.1600.10">
    <property type="entry name" value="Outer membrane efflux proteins (OEP)"/>
    <property type="match status" value="1"/>
</dbReference>
<keyword evidence="6" id="KW-0472">Membrane</keyword>
<accession>A0ABN8EK75</accession>
<keyword evidence="5" id="KW-0812">Transmembrane</keyword>
<dbReference type="EMBL" id="CAKLPX010000004">
    <property type="protein sequence ID" value="CAH0992823.1"/>
    <property type="molecule type" value="Genomic_DNA"/>
</dbReference>
<dbReference type="PANTHER" id="PTHR30026">
    <property type="entry name" value="OUTER MEMBRANE PROTEIN TOLC"/>
    <property type="match status" value="1"/>
</dbReference>
<protein>
    <submittedName>
        <fullName evidence="9">Outer membrane protein TolC</fullName>
    </submittedName>
</protein>
<dbReference type="InterPro" id="IPR010130">
    <property type="entry name" value="T1SS_OMP_TolC"/>
</dbReference>
<evidence type="ECO:0000256" key="2">
    <source>
        <dbReference type="ARBA" id="ARBA00007613"/>
    </source>
</evidence>
<evidence type="ECO:0000256" key="5">
    <source>
        <dbReference type="ARBA" id="ARBA00022692"/>
    </source>
</evidence>
<dbReference type="InterPro" id="IPR003423">
    <property type="entry name" value="OMP_efflux"/>
</dbReference>
<gene>
    <name evidence="9" type="primary">tolC</name>
    <name evidence="9" type="ORF">SIN8267_02960</name>
</gene>
<evidence type="ECO:0000256" key="3">
    <source>
        <dbReference type="ARBA" id="ARBA00022448"/>
    </source>
</evidence>
<dbReference type="RefSeq" id="WP_237445510.1">
    <property type="nucleotide sequence ID" value="NZ_CAKLPX010000004.1"/>
</dbReference>
<dbReference type="SUPFAM" id="SSF56954">
    <property type="entry name" value="Outer membrane efflux proteins (OEP)"/>
    <property type="match status" value="1"/>
</dbReference>
<reference evidence="9" key="1">
    <citation type="submission" date="2021-12" db="EMBL/GenBank/DDBJ databases">
        <authorList>
            <person name="Rodrigo-Torres L."/>
            <person name="Arahal R. D."/>
            <person name="Lucena T."/>
        </authorList>
    </citation>
    <scope>NUCLEOTIDE SEQUENCE</scope>
    <source>
        <strain evidence="9">CECT 8267</strain>
    </source>
</reference>
<evidence type="ECO:0000256" key="4">
    <source>
        <dbReference type="ARBA" id="ARBA00022452"/>
    </source>
</evidence>
<evidence type="ECO:0000256" key="6">
    <source>
        <dbReference type="ARBA" id="ARBA00023136"/>
    </source>
</evidence>
<sequence>MGLQFKRSVIAASLAIFTGSAFADNLAEIYELAVKNDPVIRAAEATFLADSEAESLGLSALLPQVGANANITKTDGSIDGTQALSTVDADTEGESKGWGVQLEQQLFNMNAWFNFKAGKMEGNRAQAQFGADQQELIVRVAQAYFDILQAEDNLAASEAQEKANKRRLEQTQQRFDVGLIAITDVHEARAAYDSSYALRLGDEGLLAVNMEKLTVLTGMTHQDIWQLVEDYPVTNPEPMDVQEWVGYARGNNYSIKASEAQRDGAHQNAKAKKANHYPTLSATLGYQDTDVTNDFNDTSFDDYNNNGSSVGLNLNVPIFTGGAVSSQRRQAYQQYNAALEGYSGTVRNVTQATRAFYVNVTTGVAQTQARKQSITSNKSALDATQAGYEVGTRNIVDVLNVEQGLFSAIRDYSTARYGYVINSLKLKQQAGTLSPQDIYDLNQWLAAPKLSDKNLM</sequence>
<dbReference type="NCBIfam" id="TIGR01844">
    <property type="entry name" value="type_I_sec_TolC"/>
    <property type="match status" value="1"/>
</dbReference>
<dbReference type="PANTHER" id="PTHR30026:SF20">
    <property type="entry name" value="OUTER MEMBRANE PROTEIN TOLC"/>
    <property type="match status" value="1"/>
</dbReference>
<evidence type="ECO:0000313" key="9">
    <source>
        <dbReference type="EMBL" id="CAH0992823.1"/>
    </source>
</evidence>
<organism evidence="9 10">
    <name type="scientific">Sinobacterium norvegicum</name>
    <dbReference type="NCBI Taxonomy" id="1641715"/>
    <lineage>
        <taxon>Bacteria</taxon>
        <taxon>Pseudomonadati</taxon>
        <taxon>Pseudomonadota</taxon>
        <taxon>Gammaproteobacteria</taxon>
        <taxon>Cellvibrionales</taxon>
        <taxon>Spongiibacteraceae</taxon>
        <taxon>Sinobacterium</taxon>
    </lineage>
</organism>
<comment type="subcellular location">
    <subcellularLocation>
        <location evidence="1">Cell outer membrane</location>
    </subcellularLocation>
</comment>
<keyword evidence="7" id="KW-0998">Cell outer membrane</keyword>
<comment type="caution">
    <text evidence="9">The sequence shown here is derived from an EMBL/GenBank/DDBJ whole genome shotgun (WGS) entry which is preliminary data.</text>
</comment>
<keyword evidence="4" id="KW-1134">Transmembrane beta strand</keyword>
<proteinExistence type="inferred from homology"/>
<keyword evidence="10" id="KW-1185">Reference proteome</keyword>
<feature type="signal peptide" evidence="8">
    <location>
        <begin position="1"/>
        <end position="23"/>
    </location>
</feature>